<accession>A0AB34JM86</accession>
<dbReference type="Proteomes" id="UP001515480">
    <property type="component" value="Unassembled WGS sequence"/>
</dbReference>
<gene>
    <name evidence="2" type="ORF">AB1Y20_018002</name>
</gene>
<organism evidence="2 3">
    <name type="scientific">Prymnesium parvum</name>
    <name type="common">Toxic golden alga</name>
    <dbReference type="NCBI Taxonomy" id="97485"/>
    <lineage>
        <taxon>Eukaryota</taxon>
        <taxon>Haptista</taxon>
        <taxon>Haptophyta</taxon>
        <taxon>Prymnesiophyceae</taxon>
        <taxon>Prymnesiales</taxon>
        <taxon>Prymnesiaceae</taxon>
        <taxon>Prymnesium</taxon>
    </lineage>
</organism>
<protein>
    <submittedName>
        <fullName evidence="2">Uncharacterized protein</fullName>
    </submittedName>
</protein>
<name>A0AB34JM86_PRYPA</name>
<keyword evidence="3" id="KW-1185">Reference proteome</keyword>
<dbReference type="AlphaFoldDB" id="A0AB34JM86"/>
<sequence>MTAIREKKEAALEEHKLQLEEASAEKLEKQRNYLNTARQRARDSEAKIQKLTRKLCKVEKKLEAALAEDDDSSDSCDEMDVDEQHQAVTAVRLPFELLPRRDEQGRWQAESPEVHALRLAQLGRGVAPSSASTVSCNNCKL</sequence>
<feature type="coiled-coil region" evidence="1">
    <location>
        <begin position="5"/>
        <end position="54"/>
    </location>
</feature>
<evidence type="ECO:0000313" key="3">
    <source>
        <dbReference type="Proteomes" id="UP001515480"/>
    </source>
</evidence>
<keyword evidence="1" id="KW-0175">Coiled coil</keyword>
<evidence type="ECO:0000313" key="2">
    <source>
        <dbReference type="EMBL" id="KAL1523041.1"/>
    </source>
</evidence>
<dbReference type="EMBL" id="JBGBPQ010000006">
    <property type="protein sequence ID" value="KAL1523041.1"/>
    <property type="molecule type" value="Genomic_DNA"/>
</dbReference>
<evidence type="ECO:0000256" key="1">
    <source>
        <dbReference type="SAM" id="Coils"/>
    </source>
</evidence>
<proteinExistence type="predicted"/>
<reference evidence="2 3" key="1">
    <citation type="journal article" date="2024" name="Science">
        <title>Giant polyketide synthase enzymes in the biosynthesis of giant marine polyether toxins.</title>
        <authorList>
            <person name="Fallon T.R."/>
            <person name="Shende V.V."/>
            <person name="Wierzbicki I.H."/>
            <person name="Pendleton A.L."/>
            <person name="Watervoot N.F."/>
            <person name="Auber R.P."/>
            <person name="Gonzalez D.J."/>
            <person name="Wisecaver J.H."/>
            <person name="Moore B.S."/>
        </authorList>
    </citation>
    <scope>NUCLEOTIDE SEQUENCE [LARGE SCALE GENOMIC DNA]</scope>
    <source>
        <strain evidence="2 3">12B1</strain>
    </source>
</reference>
<comment type="caution">
    <text evidence="2">The sequence shown here is derived from an EMBL/GenBank/DDBJ whole genome shotgun (WGS) entry which is preliminary data.</text>
</comment>